<evidence type="ECO:0000256" key="7">
    <source>
        <dbReference type="ARBA" id="ARBA00023016"/>
    </source>
</evidence>
<comment type="induction">
    <text evidence="9">By stress conditions e.g. heat shock.</text>
</comment>
<dbReference type="Gene3D" id="2.60.34.10">
    <property type="entry name" value="Substrate Binding Domain Of DNAk, Chain A, domain 1"/>
    <property type="match status" value="1"/>
</dbReference>
<dbReference type="PROSITE" id="PS00329">
    <property type="entry name" value="HSP70_2"/>
    <property type="match status" value="1"/>
</dbReference>
<dbReference type="InterPro" id="IPR043129">
    <property type="entry name" value="ATPase_NBD"/>
</dbReference>
<dbReference type="PROSITE" id="PS00297">
    <property type="entry name" value="HSP70_1"/>
    <property type="match status" value="1"/>
</dbReference>
<feature type="modified residue" description="Phosphothreonine; by autocatalysis" evidence="9">
    <location>
        <position position="173"/>
    </location>
</feature>
<evidence type="ECO:0000256" key="2">
    <source>
        <dbReference type="ARBA" id="ARBA00007381"/>
    </source>
</evidence>
<feature type="compositionally biased region" description="Low complexity" evidence="12">
    <location>
        <begin position="578"/>
        <end position="590"/>
    </location>
</feature>
<name>A0A9X8ZL14_9BACI</name>
<dbReference type="Gene3D" id="3.30.420.40">
    <property type="match status" value="2"/>
</dbReference>
<dbReference type="FunFam" id="2.60.34.10:FF:000014">
    <property type="entry name" value="Chaperone protein DnaK HSP70"/>
    <property type="match status" value="1"/>
</dbReference>
<dbReference type="OrthoDB" id="9766019at2"/>
<keyword evidence="6 9" id="KW-0067">ATP-binding</keyword>
<dbReference type="InterPro" id="IPR029048">
    <property type="entry name" value="HSP70_C_sf"/>
</dbReference>
<evidence type="ECO:0000256" key="4">
    <source>
        <dbReference type="ARBA" id="ARBA00022553"/>
    </source>
</evidence>
<keyword evidence="5 9" id="KW-0547">Nucleotide-binding</keyword>
<evidence type="ECO:0000256" key="10">
    <source>
        <dbReference type="RuleBase" id="RU003322"/>
    </source>
</evidence>
<comment type="function">
    <text evidence="1 9">Acts as a chaperone.</text>
</comment>
<dbReference type="NCBIfam" id="TIGR02350">
    <property type="entry name" value="prok_dnaK"/>
    <property type="match status" value="1"/>
</dbReference>
<feature type="coiled-coil region" evidence="11">
    <location>
        <begin position="479"/>
        <end position="571"/>
    </location>
</feature>
<evidence type="ECO:0000256" key="6">
    <source>
        <dbReference type="ARBA" id="ARBA00022840"/>
    </source>
</evidence>
<evidence type="ECO:0000256" key="12">
    <source>
        <dbReference type="SAM" id="MobiDB-lite"/>
    </source>
</evidence>
<keyword evidence="4 9" id="KW-0597">Phosphoprotein</keyword>
<dbReference type="CDD" id="cd10234">
    <property type="entry name" value="ASKHA_NBD_HSP70_DnaK-like"/>
    <property type="match status" value="1"/>
</dbReference>
<keyword evidence="11" id="KW-0175">Coiled coil</keyword>
<dbReference type="InterPro" id="IPR018181">
    <property type="entry name" value="Heat_shock_70_CS"/>
</dbReference>
<dbReference type="AlphaFoldDB" id="A0A9X8ZL14"/>
<evidence type="ECO:0000313" key="14">
    <source>
        <dbReference type="Proteomes" id="UP000309170"/>
    </source>
</evidence>
<dbReference type="InterPro" id="IPR029047">
    <property type="entry name" value="HSP70_peptide-bd_sf"/>
</dbReference>
<dbReference type="GO" id="GO:0140662">
    <property type="term" value="F:ATP-dependent protein folding chaperone"/>
    <property type="evidence" value="ECO:0007669"/>
    <property type="project" value="InterPro"/>
</dbReference>
<dbReference type="InterPro" id="IPR013126">
    <property type="entry name" value="Hsp_70_fam"/>
</dbReference>
<comment type="caution">
    <text evidence="13">The sequence shown here is derived from an EMBL/GenBank/DDBJ whole genome shotgun (WGS) entry which is preliminary data.</text>
</comment>
<dbReference type="Proteomes" id="UP000309170">
    <property type="component" value="Unassembled WGS sequence"/>
</dbReference>
<evidence type="ECO:0000256" key="3">
    <source>
        <dbReference type="ARBA" id="ARBA00014415"/>
    </source>
</evidence>
<dbReference type="GO" id="GO:0005524">
    <property type="term" value="F:ATP binding"/>
    <property type="evidence" value="ECO:0007669"/>
    <property type="project" value="UniProtKB-UniRule"/>
</dbReference>
<evidence type="ECO:0000256" key="11">
    <source>
        <dbReference type="SAM" id="Coils"/>
    </source>
</evidence>
<protein>
    <recommendedName>
        <fullName evidence="3 9">Chaperone protein DnaK</fullName>
    </recommendedName>
    <alternativeName>
        <fullName evidence="9">HSP70</fullName>
    </alternativeName>
    <alternativeName>
        <fullName evidence="9">Heat shock 70 kDa protein</fullName>
    </alternativeName>
    <alternativeName>
        <fullName evidence="9">Heat shock protein 70</fullName>
    </alternativeName>
</protein>
<keyword evidence="7 9" id="KW-0346">Stress response</keyword>
<dbReference type="PRINTS" id="PR00301">
    <property type="entry name" value="HEATSHOCK70"/>
</dbReference>
<dbReference type="SUPFAM" id="SSF100934">
    <property type="entry name" value="Heat shock protein 70kD (HSP70), C-terminal subdomain"/>
    <property type="match status" value="1"/>
</dbReference>
<evidence type="ECO:0000313" key="13">
    <source>
        <dbReference type="EMBL" id="TKH16037.1"/>
    </source>
</evidence>
<dbReference type="SUPFAM" id="SSF100920">
    <property type="entry name" value="Heat shock protein 70kD (HSP70), peptide-binding domain"/>
    <property type="match status" value="1"/>
</dbReference>
<dbReference type="SUPFAM" id="SSF53067">
    <property type="entry name" value="Actin-like ATPase domain"/>
    <property type="match status" value="2"/>
</dbReference>
<dbReference type="HAMAP" id="MF_00332">
    <property type="entry name" value="DnaK"/>
    <property type="match status" value="1"/>
</dbReference>
<dbReference type="GO" id="GO:0051082">
    <property type="term" value="F:unfolded protein binding"/>
    <property type="evidence" value="ECO:0007669"/>
    <property type="project" value="InterPro"/>
</dbReference>
<dbReference type="FunFam" id="3.90.640.10:FF:000003">
    <property type="entry name" value="Molecular chaperone DnaK"/>
    <property type="match status" value="1"/>
</dbReference>
<proteinExistence type="evidence at transcript level"/>
<feature type="compositionally biased region" description="Acidic residues" evidence="12">
    <location>
        <begin position="591"/>
        <end position="610"/>
    </location>
</feature>
<dbReference type="Gene3D" id="1.20.1270.10">
    <property type="match status" value="1"/>
</dbReference>
<reference evidence="13 14" key="1">
    <citation type="journal article" date="2019" name="Environ. Microbiol.">
        <title>An active ?-lactamase is a part of an orchestrated cell wall stress resistance network of Bacillus subtilis and related rhizosphere species.</title>
        <authorList>
            <person name="Bucher T."/>
            <person name="Keren-Paz A."/>
            <person name="Hausser J."/>
            <person name="Olender T."/>
            <person name="Cytryn E."/>
            <person name="Kolodkin-Gal I."/>
        </authorList>
    </citation>
    <scope>NUCLEOTIDE SEQUENCE [LARGE SCALE GENOMIC DNA]</scope>
    <source>
        <strain evidence="13 14">I4</strain>
    </source>
</reference>
<dbReference type="PANTHER" id="PTHR19375">
    <property type="entry name" value="HEAT SHOCK PROTEIN 70KDA"/>
    <property type="match status" value="1"/>
</dbReference>
<evidence type="ECO:0000256" key="5">
    <source>
        <dbReference type="ARBA" id="ARBA00022741"/>
    </source>
</evidence>
<evidence type="ECO:0000256" key="1">
    <source>
        <dbReference type="ARBA" id="ARBA00002290"/>
    </source>
</evidence>
<dbReference type="Gene3D" id="3.90.640.10">
    <property type="entry name" value="Actin, Chain A, domain 4"/>
    <property type="match status" value="1"/>
</dbReference>
<feature type="coiled-coil region" evidence="11">
    <location>
        <begin position="222"/>
        <end position="249"/>
    </location>
</feature>
<dbReference type="EMBL" id="SZNT01000005">
    <property type="protein sequence ID" value="TKH16037.1"/>
    <property type="molecule type" value="Genomic_DNA"/>
</dbReference>
<sequence length="610" mass="65932">MSKIIGIDLGTTNSCVSVLEGGEPKVIPNPEGNRTTPSVVAFKNGERQVGEVAKRQAITNPNTIISIKRHMGTDHKEVIEGKEYSPQEVSAIILQYLKSYAEEYLGEKVTKAVITVPAYFNDAERQATKDAGQIAGLEVERIINEPTAAALAYGLDKTEEDQTILVFDLGGGTFDVSIMELGDGVFEVKSTAGDNRLGGDDFDQVIIDYLVEAFKKENGIDLSKDKMAVQRLKDAAEKAKKDLSGVTSTQISLPFITAGEAGPLHLDVTMTRAKFDELSTGLVERTMGPTRQALKDAGLSASEIDKVILVGGSTRIPAVVEAIKKEIGQEPSKGVNPDEVVAMGAAIQGGVLTGDVKDVVLLDVTPLSLGIETMGGVFTKLIDRNTTIPTSKSQVFSTAADNQTAVDIHVLQGERPMSADNKTLGRFQLSDIPPAPRGVPQVEVTFDIDKNGIVNVRAKDLGTNKEQAITIKSSSGLSDEEIERMVREAEENADSDKQRKEEVELRNEADQLVFQTEKTLKDLEGKVDEAEVTKANEAKDELKAAIEKNELEEIRVKKDALNEIVQALTMKLYEEAAKAQQAGEAGAGESAQDDNVVDAEYTEVNEEEKK</sequence>
<gene>
    <name evidence="9 13" type="primary">dnaK</name>
    <name evidence="13" type="ORF">FC678_01025</name>
</gene>
<dbReference type="InterPro" id="IPR012725">
    <property type="entry name" value="Chaperone_DnaK"/>
</dbReference>
<dbReference type="Pfam" id="PF00012">
    <property type="entry name" value="HSP70"/>
    <property type="match status" value="2"/>
</dbReference>
<keyword evidence="8 9" id="KW-0143">Chaperone</keyword>
<organism evidence="13 14">
    <name type="scientific">Peribacillus simplex</name>
    <dbReference type="NCBI Taxonomy" id="1478"/>
    <lineage>
        <taxon>Bacteria</taxon>
        <taxon>Bacillati</taxon>
        <taxon>Bacillota</taxon>
        <taxon>Bacilli</taxon>
        <taxon>Bacillales</taxon>
        <taxon>Bacillaceae</taxon>
        <taxon>Peribacillus</taxon>
    </lineage>
</organism>
<evidence type="ECO:0000256" key="8">
    <source>
        <dbReference type="ARBA" id="ARBA00023186"/>
    </source>
</evidence>
<dbReference type="NCBIfam" id="NF001413">
    <property type="entry name" value="PRK00290.1"/>
    <property type="match status" value="1"/>
</dbReference>
<dbReference type="FunFam" id="3.30.420.40:FF:000071">
    <property type="entry name" value="Molecular chaperone DnaK"/>
    <property type="match status" value="1"/>
</dbReference>
<feature type="region of interest" description="Disordered" evidence="12">
    <location>
        <begin position="577"/>
        <end position="610"/>
    </location>
</feature>
<comment type="similarity">
    <text evidence="2 9 10">Belongs to the heat shock protein 70 family.</text>
</comment>
<dbReference type="RefSeq" id="WP_101222612.1">
    <property type="nucleotide sequence ID" value="NZ_SZNS01000042.1"/>
</dbReference>
<dbReference type="FunFam" id="1.20.1270.10:FF:000004">
    <property type="entry name" value="Molecular chaperone DnaK"/>
    <property type="match status" value="1"/>
</dbReference>
<evidence type="ECO:0000256" key="9">
    <source>
        <dbReference type="HAMAP-Rule" id="MF_00332"/>
    </source>
</evidence>
<accession>A0A9X8ZL14</accession>
<dbReference type="PROSITE" id="PS01036">
    <property type="entry name" value="HSP70_3"/>
    <property type="match status" value="1"/>
</dbReference>